<dbReference type="InterPro" id="IPR039422">
    <property type="entry name" value="MarR/SlyA-like"/>
</dbReference>
<evidence type="ECO:0000259" key="1">
    <source>
        <dbReference type="PROSITE" id="PS50995"/>
    </source>
</evidence>
<dbReference type="PROSITE" id="PS50995">
    <property type="entry name" value="HTH_MARR_2"/>
    <property type="match status" value="1"/>
</dbReference>
<evidence type="ECO:0000313" key="3">
    <source>
        <dbReference type="Proteomes" id="UP000635565"/>
    </source>
</evidence>
<dbReference type="InterPro" id="IPR011991">
    <property type="entry name" value="ArsR-like_HTH"/>
</dbReference>
<dbReference type="PRINTS" id="PR00598">
    <property type="entry name" value="HTHMARR"/>
</dbReference>
<dbReference type="Proteomes" id="UP000635565">
    <property type="component" value="Unassembled WGS sequence"/>
</dbReference>
<dbReference type="SMART" id="SM00347">
    <property type="entry name" value="HTH_MARR"/>
    <property type="match status" value="1"/>
</dbReference>
<dbReference type="SUPFAM" id="SSF46785">
    <property type="entry name" value="Winged helix' DNA-binding domain"/>
    <property type="match status" value="1"/>
</dbReference>
<sequence>MLRSAVFAWLRLSRIFQKVGRASDVFLRSWGLSTAQFDILAQVGAARGITQQELADRLLVTKGNVSQLLDRMEKQGLLTRSQERRSNILSLTAKGQELYERVVPAQEELIARQFHGLTPDEVNELLLLLRKLDHSLD</sequence>
<name>A0ABQ3VKE1_9CHLR</name>
<reference evidence="2 3" key="1">
    <citation type="journal article" date="2021" name="Int. J. Syst. Evol. Microbiol.">
        <title>Reticulibacter mediterranei gen. nov., sp. nov., within the new family Reticulibacteraceae fam. nov., and Ktedonospora formicarum gen. nov., sp. nov., Ktedonobacter robiniae sp. nov., Dictyobacter formicarum sp. nov. and Dictyobacter arantiisoli sp. nov., belonging to the class Ktedonobacteria.</title>
        <authorList>
            <person name="Yabe S."/>
            <person name="Zheng Y."/>
            <person name="Wang C.M."/>
            <person name="Sakai Y."/>
            <person name="Abe K."/>
            <person name="Yokota A."/>
            <person name="Donadio S."/>
            <person name="Cavaletti L."/>
            <person name="Monciardini P."/>
        </authorList>
    </citation>
    <scope>NUCLEOTIDE SEQUENCE [LARGE SCALE GENOMIC DNA]</scope>
    <source>
        <strain evidence="2 3">SOSP1-9</strain>
    </source>
</reference>
<organism evidence="2 3">
    <name type="scientific">Dictyobacter formicarum</name>
    <dbReference type="NCBI Taxonomy" id="2778368"/>
    <lineage>
        <taxon>Bacteria</taxon>
        <taxon>Bacillati</taxon>
        <taxon>Chloroflexota</taxon>
        <taxon>Ktedonobacteria</taxon>
        <taxon>Ktedonobacterales</taxon>
        <taxon>Dictyobacteraceae</taxon>
        <taxon>Dictyobacter</taxon>
    </lineage>
</organism>
<gene>
    <name evidence="2" type="ORF">KSZ_38620</name>
</gene>
<dbReference type="EMBL" id="BNJJ01000010">
    <property type="protein sequence ID" value="GHO85856.1"/>
    <property type="molecule type" value="Genomic_DNA"/>
</dbReference>
<accession>A0ABQ3VKE1</accession>
<dbReference type="PANTHER" id="PTHR33164:SF85">
    <property type="entry name" value="TRANSCRIPTIONAL REGULATOR, MARR FAMILY"/>
    <property type="match status" value="1"/>
</dbReference>
<dbReference type="CDD" id="cd00090">
    <property type="entry name" value="HTH_ARSR"/>
    <property type="match status" value="1"/>
</dbReference>
<keyword evidence="3" id="KW-1185">Reference proteome</keyword>
<dbReference type="RefSeq" id="WP_201363495.1">
    <property type="nucleotide sequence ID" value="NZ_BNJJ01000010.1"/>
</dbReference>
<dbReference type="InterPro" id="IPR036390">
    <property type="entry name" value="WH_DNA-bd_sf"/>
</dbReference>
<comment type="caution">
    <text evidence="2">The sequence shown here is derived from an EMBL/GenBank/DDBJ whole genome shotgun (WGS) entry which is preliminary data.</text>
</comment>
<proteinExistence type="predicted"/>
<feature type="domain" description="HTH marR-type" evidence="1">
    <location>
        <begin position="1"/>
        <end position="134"/>
    </location>
</feature>
<dbReference type="InterPro" id="IPR036388">
    <property type="entry name" value="WH-like_DNA-bd_sf"/>
</dbReference>
<evidence type="ECO:0000313" key="2">
    <source>
        <dbReference type="EMBL" id="GHO85856.1"/>
    </source>
</evidence>
<dbReference type="PANTHER" id="PTHR33164">
    <property type="entry name" value="TRANSCRIPTIONAL REGULATOR, MARR FAMILY"/>
    <property type="match status" value="1"/>
</dbReference>
<dbReference type="Gene3D" id="1.10.10.10">
    <property type="entry name" value="Winged helix-like DNA-binding domain superfamily/Winged helix DNA-binding domain"/>
    <property type="match status" value="1"/>
</dbReference>
<protein>
    <submittedName>
        <fullName evidence="2">MarR family transcriptional regulator</fullName>
    </submittedName>
</protein>
<dbReference type="InterPro" id="IPR000835">
    <property type="entry name" value="HTH_MarR-typ"/>
</dbReference>
<dbReference type="Pfam" id="PF12802">
    <property type="entry name" value="MarR_2"/>
    <property type="match status" value="1"/>
</dbReference>